<dbReference type="OrthoDB" id="599464at2"/>
<keyword evidence="2" id="KW-1185">Reference proteome</keyword>
<sequence length="229" mass="23464">YNAQGCSDTVVTTINPFNGLSNAVVAQVSDLTCVSGEEIRVTFDSSIAASPITADVRVTGPGGYDVTLNGTSPLNFTGLGEGVYTVAISNADPTINCVLTETYEVLPVTNYILDVTKTSDIVCLGDITGAITFDFNAATDYSGAYTYVIKQDGGTPNDFTDDTDVTGSTGADGSGMELESVGGIPAGTGYYVEVTMTATPECLVRSGFFTIDAPAVALSVTGATTAISC</sequence>
<reference evidence="1 2" key="1">
    <citation type="submission" date="2015-03" db="EMBL/GenBank/DDBJ databases">
        <title>Genome sequence of Tenacibaculum sp. S2-2, isolated from intestinal microbiota of sea cucumber, Apostichopus japonicas.</title>
        <authorList>
            <person name="Shao Z."/>
            <person name="Wang L."/>
            <person name="Li X."/>
        </authorList>
    </citation>
    <scope>NUCLEOTIDE SEQUENCE [LARGE SCALE GENOMIC DNA]</scope>
    <source>
        <strain evidence="1 2">S2-2</strain>
    </source>
</reference>
<gene>
    <name evidence="1" type="ORF">WH52_14695</name>
</gene>
<feature type="non-terminal residue" evidence="1">
    <location>
        <position position="1"/>
    </location>
</feature>
<dbReference type="RefSeq" id="WP_158091382.1">
    <property type="nucleotide sequence ID" value="NZ_LAPZ01000029.1"/>
</dbReference>
<dbReference type="Proteomes" id="UP000194221">
    <property type="component" value="Unassembled WGS sequence"/>
</dbReference>
<protein>
    <submittedName>
        <fullName evidence="1">Uncharacterized protein</fullName>
    </submittedName>
</protein>
<feature type="non-terminal residue" evidence="1">
    <location>
        <position position="229"/>
    </location>
</feature>
<evidence type="ECO:0000313" key="1">
    <source>
        <dbReference type="EMBL" id="OSY86804.1"/>
    </source>
</evidence>
<dbReference type="AlphaFoldDB" id="A0A1Y2P8N1"/>
<dbReference type="EMBL" id="LAPZ01000029">
    <property type="protein sequence ID" value="OSY86804.1"/>
    <property type="molecule type" value="Genomic_DNA"/>
</dbReference>
<dbReference type="InParanoid" id="A0A1Y2P8N1"/>
<name>A0A1Y2P8N1_9FLAO</name>
<organism evidence="1 2">
    <name type="scientific">Tenacibaculum holothuriorum</name>
    <dbReference type="NCBI Taxonomy" id="1635173"/>
    <lineage>
        <taxon>Bacteria</taxon>
        <taxon>Pseudomonadati</taxon>
        <taxon>Bacteroidota</taxon>
        <taxon>Flavobacteriia</taxon>
        <taxon>Flavobacteriales</taxon>
        <taxon>Flavobacteriaceae</taxon>
        <taxon>Tenacibaculum</taxon>
    </lineage>
</organism>
<dbReference type="STRING" id="1635173.WH52_14695"/>
<accession>A0A1Y2P8N1</accession>
<comment type="caution">
    <text evidence="1">The sequence shown here is derived from an EMBL/GenBank/DDBJ whole genome shotgun (WGS) entry which is preliminary data.</text>
</comment>
<evidence type="ECO:0000313" key="2">
    <source>
        <dbReference type="Proteomes" id="UP000194221"/>
    </source>
</evidence>
<proteinExistence type="predicted"/>